<evidence type="ECO:0000256" key="6">
    <source>
        <dbReference type="SAM" id="MobiDB-lite"/>
    </source>
</evidence>
<evidence type="ECO:0000313" key="9">
    <source>
        <dbReference type="Proteomes" id="UP001623330"/>
    </source>
</evidence>
<gene>
    <name evidence="8" type="ORF">RNJ44_04000</name>
</gene>
<evidence type="ECO:0000256" key="5">
    <source>
        <dbReference type="ARBA" id="ARBA00023136"/>
    </source>
</evidence>
<feature type="region of interest" description="Disordered" evidence="6">
    <location>
        <begin position="87"/>
        <end position="146"/>
    </location>
</feature>
<evidence type="ECO:0000256" key="4">
    <source>
        <dbReference type="ARBA" id="ARBA00022989"/>
    </source>
</evidence>
<dbReference type="EMBL" id="JBEVYD010000005">
    <property type="protein sequence ID" value="KAL3232084.1"/>
    <property type="molecule type" value="Genomic_DNA"/>
</dbReference>
<feature type="transmembrane region" description="Helical" evidence="7">
    <location>
        <begin position="358"/>
        <end position="376"/>
    </location>
</feature>
<evidence type="ECO:0000313" key="8">
    <source>
        <dbReference type="EMBL" id="KAL3232084.1"/>
    </source>
</evidence>
<dbReference type="CDD" id="cd02435">
    <property type="entry name" value="CCC1"/>
    <property type="match status" value="1"/>
</dbReference>
<keyword evidence="5 7" id="KW-0472">Membrane</keyword>
<evidence type="ECO:0000256" key="7">
    <source>
        <dbReference type="SAM" id="Phobius"/>
    </source>
</evidence>
<dbReference type="PANTHER" id="PTHR31851">
    <property type="entry name" value="FE(2+)/MN(2+) TRANSPORTER PCL1"/>
    <property type="match status" value="1"/>
</dbReference>
<keyword evidence="3 7" id="KW-0812">Transmembrane</keyword>
<feature type="transmembrane region" description="Helical" evidence="7">
    <location>
        <begin position="320"/>
        <end position="338"/>
    </location>
</feature>
<feature type="compositionally biased region" description="Low complexity" evidence="6">
    <location>
        <begin position="87"/>
        <end position="103"/>
    </location>
</feature>
<dbReference type="Proteomes" id="UP001623330">
    <property type="component" value="Unassembled WGS sequence"/>
</dbReference>
<proteinExistence type="inferred from homology"/>
<organism evidence="8 9">
    <name type="scientific">Nakaseomyces bracarensis</name>
    <dbReference type="NCBI Taxonomy" id="273131"/>
    <lineage>
        <taxon>Eukaryota</taxon>
        <taxon>Fungi</taxon>
        <taxon>Dikarya</taxon>
        <taxon>Ascomycota</taxon>
        <taxon>Saccharomycotina</taxon>
        <taxon>Saccharomycetes</taxon>
        <taxon>Saccharomycetales</taxon>
        <taxon>Saccharomycetaceae</taxon>
        <taxon>Nakaseomyces</taxon>
    </lineage>
</organism>
<protein>
    <submittedName>
        <fullName evidence="8">Protein CCC1</fullName>
    </submittedName>
</protein>
<sequence length="380" mass="40862">MREGGGGSSRKQYKNSEYLSYKVLLTLKFGEEREELIVLTKNKRYNNRKGKERKREITSKAKINQKIIKEMSIVGLKNAIVSAVSGGNSSKSLVSSGSNSYGSTDAGDRNVEAGQGQGHGHGQGQGDEGGKVVYNEDESSGDESTGIAGLFNSVDPRVISDLIIGLSDGLTVPFALTAGLSSLGDSKLVITGGFAELISGAISMGLGGYLGAKSESDYYHAEVKNEKRKFYDNMTLINHEIEDILLDINPDFSDETIVSFFKDLQRKPELMVDFIIRYGRGLDEPAENRQTVSALTIGGGYLGGGLVPLIPYFFVDSVGTGLIFSIIVMVITLFWFGYIKTMVSMGDSCTTSKKVSEGLQMVVVGGVAAGAAWFFVKLLG</sequence>
<dbReference type="Pfam" id="PF01988">
    <property type="entry name" value="VIT1"/>
    <property type="match status" value="1"/>
</dbReference>
<feature type="transmembrane region" description="Helical" evidence="7">
    <location>
        <begin position="292"/>
        <end position="314"/>
    </location>
</feature>
<feature type="compositionally biased region" description="Gly residues" evidence="6">
    <location>
        <begin position="115"/>
        <end position="127"/>
    </location>
</feature>
<comment type="subcellular location">
    <subcellularLocation>
        <location evidence="1">Endomembrane system</location>
        <topology evidence="1">Multi-pass membrane protein</topology>
    </subcellularLocation>
</comment>
<keyword evidence="9" id="KW-1185">Reference proteome</keyword>
<evidence type="ECO:0000256" key="3">
    <source>
        <dbReference type="ARBA" id="ARBA00022692"/>
    </source>
</evidence>
<keyword evidence="4 7" id="KW-1133">Transmembrane helix</keyword>
<accession>A0ABR4NTP4</accession>
<comment type="caution">
    <text evidence="8">The sequence shown here is derived from an EMBL/GenBank/DDBJ whole genome shotgun (WGS) entry which is preliminary data.</text>
</comment>
<evidence type="ECO:0000256" key="1">
    <source>
        <dbReference type="ARBA" id="ARBA00004127"/>
    </source>
</evidence>
<name>A0ABR4NTP4_9SACH</name>
<dbReference type="InterPro" id="IPR008217">
    <property type="entry name" value="Ccc1_fam"/>
</dbReference>
<reference evidence="8 9" key="1">
    <citation type="submission" date="2024-05" db="EMBL/GenBank/DDBJ databases">
        <title>Long read based assembly of the Candida bracarensis genome reveals expanded adhesin content.</title>
        <authorList>
            <person name="Marcet-Houben M."/>
            <person name="Ksiezopolska E."/>
            <person name="Gabaldon T."/>
        </authorList>
    </citation>
    <scope>NUCLEOTIDE SEQUENCE [LARGE SCALE GENOMIC DNA]</scope>
    <source>
        <strain evidence="8 9">CBM6</strain>
    </source>
</reference>
<comment type="similarity">
    <text evidence="2">Belongs to the CCC1 family.</text>
</comment>
<evidence type="ECO:0000256" key="2">
    <source>
        <dbReference type="ARBA" id="ARBA00007049"/>
    </source>
</evidence>